<accession>A0ABU6J3C6</accession>
<evidence type="ECO:0000313" key="3">
    <source>
        <dbReference type="Proteomes" id="UP001352263"/>
    </source>
</evidence>
<feature type="chain" id="PRO_5047298931" evidence="1">
    <location>
        <begin position="27"/>
        <end position="109"/>
    </location>
</feature>
<dbReference type="Proteomes" id="UP001352263">
    <property type="component" value="Unassembled WGS sequence"/>
</dbReference>
<reference evidence="2 3" key="1">
    <citation type="submission" date="2023-10" db="EMBL/GenBank/DDBJ databases">
        <title>Noviherbaspirillum sp. CPCC 100848 genome assembly.</title>
        <authorList>
            <person name="Li X.Y."/>
            <person name="Fang X.M."/>
        </authorList>
    </citation>
    <scope>NUCLEOTIDE SEQUENCE [LARGE SCALE GENOMIC DNA]</scope>
    <source>
        <strain evidence="2 3">CPCC 100848</strain>
    </source>
</reference>
<organism evidence="2 3">
    <name type="scientific">Noviherbaspirillum album</name>
    <dbReference type="NCBI Taxonomy" id="3080276"/>
    <lineage>
        <taxon>Bacteria</taxon>
        <taxon>Pseudomonadati</taxon>
        <taxon>Pseudomonadota</taxon>
        <taxon>Betaproteobacteria</taxon>
        <taxon>Burkholderiales</taxon>
        <taxon>Oxalobacteraceae</taxon>
        <taxon>Noviherbaspirillum</taxon>
    </lineage>
</organism>
<dbReference type="RefSeq" id="WP_326504868.1">
    <property type="nucleotide sequence ID" value="NZ_JAWIIV010000002.1"/>
</dbReference>
<protein>
    <submittedName>
        <fullName evidence="2">DUF4148 domain-containing protein</fullName>
    </submittedName>
</protein>
<proteinExistence type="predicted"/>
<dbReference type="InterPro" id="IPR025421">
    <property type="entry name" value="DUF4148"/>
</dbReference>
<gene>
    <name evidence="2" type="ORF">RY831_03075</name>
</gene>
<name>A0ABU6J3C6_9BURK</name>
<keyword evidence="1" id="KW-0732">Signal</keyword>
<feature type="signal peptide" evidence="1">
    <location>
        <begin position="1"/>
        <end position="26"/>
    </location>
</feature>
<comment type="caution">
    <text evidence="2">The sequence shown here is derived from an EMBL/GenBank/DDBJ whole genome shotgun (WGS) entry which is preliminary data.</text>
</comment>
<evidence type="ECO:0000313" key="2">
    <source>
        <dbReference type="EMBL" id="MEC4718114.1"/>
    </source>
</evidence>
<keyword evidence="3" id="KW-1185">Reference proteome</keyword>
<dbReference type="Pfam" id="PF13663">
    <property type="entry name" value="DUF4148"/>
    <property type="match status" value="1"/>
</dbReference>
<dbReference type="EMBL" id="JAWIIV010000002">
    <property type="protein sequence ID" value="MEC4718114.1"/>
    <property type="molecule type" value="Genomic_DNA"/>
</dbReference>
<sequence length="109" mass="11903">MKAKQLMISAMTGLVLISGMTTSAFADDKWLGNRGSNWLEHVQSTKSRAEVRAEVEQARKDGTLRVSNSADYPQPPATANTRTRAEVRAEAVQANRNGDPAFDSIYFGS</sequence>
<evidence type="ECO:0000256" key="1">
    <source>
        <dbReference type="SAM" id="SignalP"/>
    </source>
</evidence>